<evidence type="ECO:0000256" key="10">
    <source>
        <dbReference type="PIRSR" id="PIRSR000018-51"/>
    </source>
</evidence>
<evidence type="ECO:0000256" key="11">
    <source>
        <dbReference type="SAM" id="MobiDB-lite"/>
    </source>
</evidence>
<dbReference type="GO" id="GO:0020037">
    <property type="term" value="F:heme binding"/>
    <property type="evidence" value="ECO:0007669"/>
    <property type="project" value="InterPro"/>
</dbReference>
<dbReference type="PANTHER" id="PTHR35008">
    <property type="entry name" value="BLL4482 PROTEIN-RELATED"/>
    <property type="match status" value="1"/>
</dbReference>
<proteinExistence type="predicted"/>
<evidence type="ECO:0000313" key="13">
    <source>
        <dbReference type="EMBL" id="XBO36848.1"/>
    </source>
</evidence>
<accession>A0AAU7J995</accession>
<sequence>MRIRHLVALLLVLAVVGVGLTFLQARPLKPTDAPPASSFAPEAVRRGAELAAIGDCASCHTAPNGRPYAGGVALETPYGTIHGTNVTPDPDTGIGRWSAQAFARAMREGVDREGRRLYPAFPYSHYTRLAGGDIDALYAFLMTRTPVRATAPENRLRFPYGFRPIVIGWNWLYLDRKRFRPDPTKSDQWNHGAYLAEALGHCGACHTPRTRFGGEDPRAHFNGGVAEGWWAPPLNQTSPSAEPWTADGLYAYLRSWDAAHGGAVGPMAAVTANLAGAPEADVRAIAAYVAERMGPPQPLNKARRDGLMARAEPDGSRDPALARGGAVYQGACAQCHATGGQTPFTVPSLAQHTSLFGPVPDNVLQVVLHGIRTPQGAAGPLMPGFADALTPAQVADLAAYLRARFTDQPPWPDVEAAVRRIRGQPSQAVPAAPVDGAVQKALD</sequence>
<evidence type="ECO:0000256" key="6">
    <source>
        <dbReference type="ARBA" id="ARBA00022737"/>
    </source>
</evidence>
<dbReference type="InterPro" id="IPR014353">
    <property type="entry name" value="Membr-bd_ADH_cyt_c"/>
</dbReference>
<feature type="binding site" description="covalent" evidence="9">
    <location>
        <position position="59"/>
    </location>
    <ligand>
        <name>heme c</name>
        <dbReference type="ChEBI" id="CHEBI:61717"/>
        <label>1</label>
    </ligand>
</feature>
<keyword evidence="4 10" id="KW-0479">Metal-binding</keyword>
<evidence type="ECO:0000256" key="9">
    <source>
        <dbReference type="PIRSR" id="PIRSR000018-50"/>
    </source>
</evidence>
<dbReference type="GO" id="GO:0005886">
    <property type="term" value="C:plasma membrane"/>
    <property type="evidence" value="ECO:0007669"/>
    <property type="project" value="UniProtKB-SubCell"/>
</dbReference>
<evidence type="ECO:0000256" key="3">
    <source>
        <dbReference type="ARBA" id="ARBA00022617"/>
    </source>
</evidence>
<keyword evidence="5" id="KW-0732">Signal</keyword>
<evidence type="ECO:0000256" key="5">
    <source>
        <dbReference type="ARBA" id="ARBA00022729"/>
    </source>
</evidence>
<comment type="cofactor">
    <cofactor evidence="9">
        <name>heme c</name>
        <dbReference type="ChEBI" id="CHEBI:61717"/>
    </cofactor>
    <text evidence="9">Binds 3 heme c groups covalently per subunit.</text>
</comment>
<dbReference type="EMBL" id="CP157484">
    <property type="protein sequence ID" value="XBO36848.1"/>
    <property type="molecule type" value="Genomic_DNA"/>
</dbReference>
<name>A0AAU7J995_9HYPH</name>
<dbReference type="PANTHER" id="PTHR35008:SF8">
    <property type="entry name" value="ALCOHOL DEHYDROGENASE CYTOCHROME C SUBUNIT"/>
    <property type="match status" value="1"/>
</dbReference>
<keyword evidence="7 10" id="KW-0408">Iron</keyword>
<feature type="binding site" description="axial binding residue" evidence="10">
    <location>
        <position position="206"/>
    </location>
    <ligand>
        <name>heme c</name>
        <dbReference type="ChEBI" id="CHEBI:61717"/>
        <label>2</label>
    </ligand>
    <ligandPart>
        <name>Fe</name>
        <dbReference type="ChEBI" id="CHEBI:18248"/>
    </ligandPart>
</feature>
<feature type="binding site" description="covalent" evidence="9">
    <location>
        <position position="56"/>
    </location>
    <ligand>
        <name>heme c</name>
        <dbReference type="ChEBI" id="CHEBI:61717"/>
        <label>1</label>
    </ligand>
</feature>
<feature type="region of interest" description="Disordered" evidence="11">
    <location>
        <begin position="424"/>
        <end position="443"/>
    </location>
</feature>
<evidence type="ECO:0000256" key="1">
    <source>
        <dbReference type="ARBA" id="ARBA00004236"/>
    </source>
</evidence>
<evidence type="ECO:0000256" key="8">
    <source>
        <dbReference type="ARBA" id="ARBA00023136"/>
    </source>
</evidence>
<feature type="binding site" description="covalent" evidence="9">
    <location>
        <position position="205"/>
    </location>
    <ligand>
        <name>heme c</name>
        <dbReference type="ChEBI" id="CHEBI:61717"/>
        <label>2</label>
    </ligand>
</feature>
<dbReference type="InterPro" id="IPR009056">
    <property type="entry name" value="Cyt_c-like_dom"/>
</dbReference>
<evidence type="ECO:0000256" key="2">
    <source>
        <dbReference type="ARBA" id="ARBA00022475"/>
    </source>
</evidence>
<keyword evidence="2" id="KW-1003">Cell membrane</keyword>
<dbReference type="Gene3D" id="1.10.760.10">
    <property type="entry name" value="Cytochrome c-like domain"/>
    <property type="match status" value="2"/>
</dbReference>
<dbReference type="RefSeq" id="WP_406853664.1">
    <property type="nucleotide sequence ID" value="NZ_CP157484.1"/>
</dbReference>
<feature type="binding site" description="axial binding residue" evidence="10">
    <location>
        <position position="336"/>
    </location>
    <ligand>
        <name>heme c</name>
        <dbReference type="ChEBI" id="CHEBI:61717"/>
        <label>3</label>
    </ligand>
    <ligandPart>
        <name>Fe</name>
        <dbReference type="ChEBI" id="CHEBI:18248"/>
    </ligandPart>
</feature>
<protein>
    <submittedName>
        <fullName evidence="13">C-type cytochrome</fullName>
    </submittedName>
</protein>
<feature type="binding site" description="covalent" evidence="9">
    <location>
        <position position="335"/>
    </location>
    <ligand>
        <name>heme c</name>
        <dbReference type="ChEBI" id="CHEBI:61717"/>
        <label>3</label>
    </ligand>
</feature>
<feature type="binding site" description="covalent" evidence="9">
    <location>
        <position position="202"/>
    </location>
    <ligand>
        <name>heme c</name>
        <dbReference type="ChEBI" id="CHEBI:61717"/>
        <label>2</label>
    </ligand>
</feature>
<dbReference type="GO" id="GO:0005506">
    <property type="term" value="F:iron ion binding"/>
    <property type="evidence" value="ECO:0007669"/>
    <property type="project" value="InterPro"/>
</dbReference>
<feature type="domain" description="Cytochrome c" evidence="12">
    <location>
        <begin position="319"/>
        <end position="405"/>
    </location>
</feature>
<feature type="binding site" description="axial binding residue" evidence="10">
    <location>
        <position position="60"/>
    </location>
    <ligand>
        <name>heme c</name>
        <dbReference type="ChEBI" id="CHEBI:61717"/>
        <label>1</label>
    </ligand>
    <ligandPart>
        <name>Fe</name>
        <dbReference type="ChEBI" id="CHEBI:18248"/>
    </ligandPart>
</feature>
<dbReference type="InterPro" id="IPR036909">
    <property type="entry name" value="Cyt_c-like_dom_sf"/>
</dbReference>
<dbReference type="Pfam" id="PF13442">
    <property type="entry name" value="Cytochrome_CBB3"/>
    <property type="match status" value="1"/>
</dbReference>
<evidence type="ECO:0000256" key="4">
    <source>
        <dbReference type="ARBA" id="ARBA00022723"/>
    </source>
</evidence>
<feature type="domain" description="Cytochrome c" evidence="12">
    <location>
        <begin position="42"/>
        <end position="145"/>
    </location>
</feature>
<dbReference type="InterPro" id="IPR051459">
    <property type="entry name" value="Cytochrome_c-type_DH"/>
</dbReference>
<feature type="binding site" description="covalent" evidence="9">
    <location>
        <position position="332"/>
    </location>
    <ligand>
        <name>heme c</name>
        <dbReference type="ChEBI" id="CHEBI:61717"/>
        <label>3</label>
    </ligand>
</feature>
<evidence type="ECO:0000256" key="7">
    <source>
        <dbReference type="ARBA" id="ARBA00023004"/>
    </source>
</evidence>
<keyword evidence="6" id="KW-0677">Repeat</keyword>
<dbReference type="SUPFAM" id="SSF46626">
    <property type="entry name" value="Cytochrome c"/>
    <property type="match status" value="3"/>
</dbReference>
<dbReference type="GO" id="GO:0009055">
    <property type="term" value="F:electron transfer activity"/>
    <property type="evidence" value="ECO:0007669"/>
    <property type="project" value="InterPro"/>
</dbReference>
<keyword evidence="3 9" id="KW-0349">Heme</keyword>
<evidence type="ECO:0000259" key="12">
    <source>
        <dbReference type="PROSITE" id="PS51007"/>
    </source>
</evidence>
<reference evidence="13" key="1">
    <citation type="submission" date="2024-05" db="EMBL/GenBank/DDBJ databases">
        <authorList>
            <person name="Kim S."/>
            <person name="Heo J."/>
            <person name="Choi H."/>
            <person name="Choi Y."/>
            <person name="Kwon S.-W."/>
            <person name="Kim Y."/>
        </authorList>
    </citation>
    <scope>NUCLEOTIDE SEQUENCE</scope>
    <source>
        <strain evidence="13">KACC 23698</strain>
    </source>
</reference>
<comment type="subcellular location">
    <subcellularLocation>
        <location evidence="1">Cell membrane</location>
    </subcellularLocation>
</comment>
<dbReference type="GO" id="GO:0016614">
    <property type="term" value="F:oxidoreductase activity, acting on CH-OH group of donors"/>
    <property type="evidence" value="ECO:0007669"/>
    <property type="project" value="InterPro"/>
</dbReference>
<gene>
    <name evidence="13" type="ORF">ABEG18_13965</name>
</gene>
<dbReference type="PIRSF" id="PIRSF000018">
    <property type="entry name" value="Mb_ADH_cyt_c"/>
    <property type="match status" value="1"/>
</dbReference>
<feature type="domain" description="Cytochrome c" evidence="12">
    <location>
        <begin position="187"/>
        <end position="293"/>
    </location>
</feature>
<keyword evidence="8" id="KW-0472">Membrane</keyword>
<dbReference type="AlphaFoldDB" id="A0AAU7J995"/>
<organism evidence="13">
    <name type="scientific">Alsobacter sp. KACC 23698</name>
    <dbReference type="NCBI Taxonomy" id="3149229"/>
    <lineage>
        <taxon>Bacteria</taxon>
        <taxon>Pseudomonadati</taxon>
        <taxon>Pseudomonadota</taxon>
        <taxon>Alphaproteobacteria</taxon>
        <taxon>Hyphomicrobiales</taxon>
        <taxon>Alsobacteraceae</taxon>
        <taxon>Alsobacter</taxon>
    </lineage>
</organism>
<dbReference type="PROSITE" id="PS51007">
    <property type="entry name" value="CYTC"/>
    <property type="match status" value="3"/>
</dbReference>